<gene>
    <name evidence="6" type="primary">metX</name>
    <name evidence="6" type="ORF">HMF8227_01303</name>
</gene>
<comment type="subunit">
    <text evidence="2">Homodimer.</text>
</comment>
<dbReference type="EC" id="2.3.1.-" evidence="2"/>
<dbReference type="EMBL" id="CP029347">
    <property type="protein sequence ID" value="AWL11781.1"/>
    <property type="molecule type" value="Genomic_DNA"/>
</dbReference>
<dbReference type="GO" id="GO:0004414">
    <property type="term" value="F:homoserine O-acetyltransferase activity"/>
    <property type="evidence" value="ECO:0007669"/>
    <property type="project" value="TreeGrafter"/>
</dbReference>
<reference evidence="6 7" key="1">
    <citation type="submission" date="2018-05" db="EMBL/GenBank/DDBJ databases">
        <title>Salinimonas sp. HMF8227 Genome sequencing and assembly.</title>
        <authorList>
            <person name="Kang H."/>
            <person name="Kang J."/>
            <person name="Cha I."/>
            <person name="Kim H."/>
            <person name="Joh K."/>
        </authorList>
    </citation>
    <scope>NUCLEOTIDE SEQUENCE [LARGE SCALE GENOMIC DNA]</scope>
    <source>
        <strain evidence="6 7">HMF8227</strain>
    </source>
</reference>
<dbReference type="PIRSF" id="PIRSF000443">
    <property type="entry name" value="Homoser_Ac_trans"/>
    <property type="match status" value="1"/>
</dbReference>
<dbReference type="HAMAP" id="MF_00296">
    <property type="entry name" value="MetX_acyltransf"/>
    <property type="match status" value="1"/>
</dbReference>
<dbReference type="PANTHER" id="PTHR32268:SF11">
    <property type="entry name" value="HOMOSERINE O-ACETYLTRANSFERASE"/>
    <property type="match status" value="1"/>
</dbReference>
<dbReference type="Gene3D" id="3.40.50.1820">
    <property type="entry name" value="alpha/beta hydrolase"/>
    <property type="match status" value="1"/>
</dbReference>
<dbReference type="AlphaFoldDB" id="A0A2S2E2A9"/>
<sequence length="392" mass="43331">MRVLVSLWFILICLPASAEPLLVDKQHFTLESFTTFSGQTIKNVQVGWESYGKLNDDKNNVILVTHYFSGNSHAAGKYHPDDEEPGYWDAIIGPGKAIDTNKYYVLSVDTLVNLNVHHPKVITTGPATINPDTGKPYGLDFPVVTIRDFVNVQKALLDSLGIAKLHAVIGPSMGSLQALDWATAYPERVERMISVIGMGETDAWSMNRLEHWANPIRLDPNWNNGDYYAKVPPKEGLHDALTLITQDALHPQFINAMLPQHFPIEESPLAHINNKHSSVKAFEALSAKRVNTADANHLLYLVKASQLFVAGFDKPLEQAMQTVQAKALFLPAANDLILPPYLANEAHQALLNAGKSSDYEELSGDMGHLNGIRYVQQAGERIASFLAEPVNH</sequence>
<protein>
    <recommendedName>
        <fullName evidence="2">Probable acyltransferase</fullName>
        <ecNumber evidence="2">2.3.1.-</ecNumber>
    </recommendedName>
</protein>
<dbReference type="GO" id="GO:0005737">
    <property type="term" value="C:cytoplasm"/>
    <property type="evidence" value="ECO:0007669"/>
    <property type="project" value="UniProtKB-SubCell"/>
</dbReference>
<evidence type="ECO:0000259" key="5">
    <source>
        <dbReference type="Pfam" id="PF00561"/>
    </source>
</evidence>
<feature type="chain" id="PRO_5015391973" description="Probable acyltransferase" evidence="4">
    <location>
        <begin position="19"/>
        <end position="392"/>
    </location>
</feature>
<dbReference type="GO" id="GO:0009092">
    <property type="term" value="P:homoserine metabolic process"/>
    <property type="evidence" value="ECO:0007669"/>
    <property type="project" value="TreeGrafter"/>
</dbReference>
<evidence type="ECO:0000256" key="3">
    <source>
        <dbReference type="PIRSR" id="PIRSR000443-1"/>
    </source>
</evidence>
<dbReference type="InterPro" id="IPR029058">
    <property type="entry name" value="AB_hydrolase_fold"/>
</dbReference>
<evidence type="ECO:0000256" key="1">
    <source>
        <dbReference type="ARBA" id="ARBA00022679"/>
    </source>
</evidence>
<keyword evidence="1 2" id="KW-0808">Transferase</keyword>
<keyword evidence="7" id="KW-1185">Reference proteome</keyword>
<dbReference type="OrthoDB" id="9800754at2"/>
<dbReference type="KEGG" id="salh:HMF8227_01303"/>
<comment type="subcellular location">
    <subcellularLocation>
        <location evidence="2">Cytoplasm</location>
    </subcellularLocation>
</comment>
<feature type="active site" evidence="3">
    <location>
        <position position="368"/>
    </location>
</feature>
<dbReference type="InterPro" id="IPR000073">
    <property type="entry name" value="AB_hydrolase_1"/>
</dbReference>
<dbReference type="Pfam" id="PF00561">
    <property type="entry name" value="Abhydrolase_1"/>
    <property type="match status" value="1"/>
</dbReference>
<keyword evidence="2 6" id="KW-0012">Acyltransferase</keyword>
<keyword evidence="4" id="KW-0732">Signal</keyword>
<dbReference type="Gene3D" id="1.10.1740.110">
    <property type="match status" value="1"/>
</dbReference>
<evidence type="ECO:0000313" key="7">
    <source>
        <dbReference type="Proteomes" id="UP000245728"/>
    </source>
</evidence>
<comment type="caution">
    <text evidence="2">Lacks conserved residue(s) required for the propagation of feature annotation.</text>
</comment>
<proteinExistence type="inferred from homology"/>
<feature type="active site" description="Nucleophile" evidence="3">
    <location>
        <position position="172"/>
    </location>
</feature>
<dbReference type="GO" id="GO:0009086">
    <property type="term" value="P:methionine biosynthetic process"/>
    <property type="evidence" value="ECO:0007669"/>
    <property type="project" value="TreeGrafter"/>
</dbReference>
<feature type="domain" description="AB hydrolase-1" evidence="5">
    <location>
        <begin position="140"/>
        <end position="368"/>
    </location>
</feature>
<evidence type="ECO:0000313" key="6">
    <source>
        <dbReference type="EMBL" id="AWL11781.1"/>
    </source>
</evidence>
<accession>A0A2S2E2A9</accession>
<organism evidence="6 7">
    <name type="scientific">Saliniradius amylolyticus</name>
    <dbReference type="NCBI Taxonomy" id="2183582"/>
    <lineage>
        <taxon>Bacteria</taxon>
        <taxon>Pseudomonadati</taxon>
        <taxon>Pseudomonadota</taxon>
        <taxon>Gammaproteobacteria</taxon>
        <taxon>Alteromonadales</taxon>
        <taxon>Alteromonadaceae</taxon>
        <taxon>Saliniradius</taxon>
    </lineage>
</organism>
<dbReference type="RefSeq" id="WP_109339398.1">
    <property type="nucleotide sequence ID" value="NZ_CP029347.1"/>
</dbReference>
<dbReference type="NCBIfam" id="NF005262">
    <property type="entry name" value="PRK06765.1"/>
    <property type="match status" value="1"/>
</dbReference>
<dbReference type="SUPFAM" id="SSF53474">
    <property type="entry name" value="alpha/beta-Hydrolases"/>
    <property type="match status" value="1"/>
</dbReference>
<comment type="similarity">
    <text evidence="2">Belongs to the AB hydrolase superfamily. MetX family.</text>
</comment>
<feature type="active site" evidence="2 3">
    <location>
        <position position="335"/>
    </location>
</feature>
<dbReference type="InterPro" id="IPR008220">
    <property type="entry name" value="HAT_MetX-like"/>
</dbReference>
<evidence type="ECO:0000256" key="2">
    <source>
        <dbReference type="HAMAP-Rule" id="MF_00296"/>
    </source>
</evidence>
<feature type="signal peptide" evidence="4">
    <location>
        <begin position="1"/>
        <end position="18"/>
    </location>
</feature>
<dbReference type="PANTHER" id="PTHR32268">
    <property type="entry name" value="HOMOSERINE O-ACETYLTRANSFERASE"/>
    <property type="match status" value="1"/>
</dbReference>
<keyword evidence="2" id="KW-0028">Amino-acid biosynthesis</keyword>
<dbReference type="Proteomes" id="UP000245728">
    <property type="component" value="Chromosome"/>
</dbReference>
<keyword evidence="2" id="KW-0963">Cytoplasm</keyword>
<name>A0A2S2E2A9_9ALTE</name>
<evidence type="ECO:0000256" key="4">
    <source>
        <dbReference type="SAM" id="SignalP"/>
    </source>
</evidence>